<dbReference type="PATRIC" id="fig|1212489.4.peg.1381"/>
<accession>A0A0W0SWG4</accession>
<gene>
    <name evidence="1" type="ORF">Ldro_1310</name>
</gene>
<protein>
    <recommendedName>
        <fullName evidence="3">Outer membrane protein beta-barrel domain-containing protein</fullName>
    </recommendedName>
</protein>
<evidence type="ECO:0000313" key="2">
    <source>
        <dbReference type="Proteomes" id="UP000054736"/>
    </source>
</evidence>
<organism evidence="1 2">
    <name type="scientific">Legionella drozanskii LLAP-1</name>
    <dbReference type="NCBI Taxonomy" id="1212489"/>
    <lineage>
        <taxon>Bacteria</taxon>
        <taxon>Pseudomonadati</taxon>
        <taxon>Pseudomonadota</taxon>
        <taxon>Gammaproteobacteria</taxon>
        <taxon>Legionellales</taxon>
        <taxon>Legionellaceae</taxon>
        <taxon>Legionella</taxon>
    </lineage>
</organism>
<dbReference type="OrthoDB" id="5642268at2"/>
<evidence type="ECO:0000313" key="1">
    <source>
        <dbReference type="EMBL" id="KTC87691.1"/>
    </source>
</evidence>
<comment type="caution">
    <text evidence="1">The sequence shown here is derived from an EMBL/GenBank/DDBJ whole genome shotgun (WGS) entry which is preliminary data.</text>
</comment>
<reference evidence="1 2" key="1">
    <citation type="submission" date="2015-11" db="EMBL/GenBank/DDBJ databases">
        <title>Genomic analysis of 38 Legionella species identifies large and diverse effector repertoires.</title>
        <authorList>
            <person name="Burstein D."/>
            <person name="Amaro F."/>
            <person name="Zusman T."/>
            <person name="Lifshitz Z."/>
            <person name="Cohen O."/>
            <person name="Gilbert J.A."/>
            <person name="Pupko T."/>
            <person name="Shuman H.A."/>
            <person name="Segal G."/>
        </authorList>
    </citation>
    <scope>NUCLEOTIDE SEQUENCE [LARGE SCALE GENOMIC DNA]</scope>
    <source>
        <strain evidence="1 2">ATCC 700990</strain>
    </source>
</reference>
<dbReference type="AlphaFoldDB" id="A0A0W0SWG4"/>
<dbReference type="EMBL" id="LNXY01000020">
    <property type="protein sequence ID" value="KTC87691.1"/>
    <property type="molecule type" value="Genomic_DNA"/>
</dbReference>
<dbReference type="SUPFAM" id="SSF56925">
    <property type="entry name" value="OMPA-like"/>
    <property type="match status" value="1"/>
</dbReference>
<keyword evidence="2" id="KW-1185">Reference proteome</keyword>
<name>A0A0W0SWG4_9GAMM</name>
<evidence type="ECO:0008006" key="3">
    <source>
        <dbReference type="Google" id="ProtNLM"/>
    </source>
</evidence>
<sequence>MGGKKYLVYGLILLLFGPVYSSQLSSQEINHSVHSSSGKNIFFPFIKTLKQGHLVFQAGGYWSYQGKDQHIDIAGLIGDRFTITNHKDSNALVGLGYFISDKNSMNISYGLNGFYLPSTSVSGEVIQEDLFTNLSYRYKVTHFPVYAVAKSTIPLYSNKSSLVLNVGIGPNFMYLSDFKERSIDDGVTLSDHAFLSHTRTTFSATAGIGFRLNQIFGNIPLECGYRFFYLGQGRFRPRTDQLLTSLSTGSTYANAVLCSISV</sequence>
<dbReference type="RefSeq" id="WP_058495608.1">
    <property type="nucleotide sequence ID" value="NZ_CAAAIU010000002.1"/>
</dbReference>
<dbReference type="STRING" id="1212489.Ldro_1310"/>
<dbReference type="Proteomes" id="UP000054736">
    <property type="component" value="Unassembled WGS sequence"/>
</dbReference>
<proteinExistence type="predicted"/>
<dbReference type="InterPro" id="IPR011250">
    <property type="entry name" value="OMP/PagP_B-barrel"/>
</dbReference>